<dbReference type="SUPFAM" id="SSF69279">
    <property type="entry name" value="Phage tail proteins"/>
    <property type="match status" value="1"/>
</dbReference>
<dbReference type="InterPro" id="IPR018989">
    <property type="entry name" value="DUF2001"/>
</dbReference>
<dbReference type="InterPro" id="IPR038628">
    <property type="entry name" value="XkdM-like_sf"/>
</dbReference>
<gene>
    <name evidence="1" type="ORF">INF37_09470</name>
</gene>
<dbReference type="Gene3D" id="2.30.110.40">
    <property type="entry name" value="Phage tail tube protein"/>
    <property type="match status" value="1"/>
</dbReference>
<reference evidence="1 2" key="1">
    <citation type="submission" date="2020-10" db="EMBL/GenBank/DDBJ databases">
        <title>ChiBAC.</title>
        <authorList>
            <person name="Zenner C."/>
            <person name="Hitch T.C.A."/>
            <person name="Clavel T."/>
        </authorList>
    </citation>
    <scope>NUCLEOTIDE SEQUENCE [LARGE SCALE GENOMIC DNA]</scope>
    <source>
        <strain evidence="1 2">DSM 107456</strain>
    </source>
</reference>
<proteinExistence type="predicted"/>
<sequence length="146" mass="15831">MARSNFSAKRIPNGTYGSYWLDGERVAECYGCQAKVQINSETINLCGEFMENQKATSGKGSGSLMLYKVDSGLIQKLQGMQNGVIPEGTIVSKLADPDSAGAERIAYYGVQFSDLTLADWQAATVGKITAPFTFTRFELLDAIPVE</sequence>
<dbReference type="Pfam" id="PF09393">
    <property type="entry name" value="DUF2001"/>
    <property type="match status" value="1"/>
</dbReference>
<dbReference type="Proteomes" id="UP000806211">
    <property type="component" value="Unassembled WGS sequence"/>
</dbReference>
<dbReference type="EMBL" id="JADCKF010000008">
    <property type="protein sequence ID" value="MBE5056225.1"/>
    <property type="molecule type" value="Genomic_DNA"/>
</dbReference>
<name>A0ABR9RC22_9FIRM</name>
<evidence type="ECO:0000313" key="2">
    <source>
        <dbReference type="Proteomes" id="UP000806211"/>
    </source>
</evidence>
<protein>
    <submittedName>
        <fullName evidence="1">Phage tail tube protein</fullName>
    </submittedName>
</protein>
<dbReference type="RefSeq" id="WP_193537946.1">
    <property type="nucleotide sequence ID" value="NZ_JADCKF010000008.1"/>
</dbReference>
<accession>A0ABR9RC22</accession>
<comment type="caution">
    <text evidence="1">The sequence shown here is derived from an EMBL/GenBank/DDBJ whole genome shotgun (WGS) entry which is preliminary data.</text>
</comment>
<organism evidence="1 2">
    <name type="scientific">Pseudoflavonifractor gallinarum</name>
    <dbReference type="NCBI Taxonomy" id="2779352"/>
    <lineage>
        <taxon>Bacteria</taxon>
        <taxon>Bacillati</taxon>
        <taxon>Bacillota</taxon>
        <taxon>Clostridia</taxon>
        <taxon>Eubacteriales</taxon>
        <taxon>Oscillospiraceae</taxon>
        <taxon>Pseudoflavonifractor</taxon>
    </lineage>
</organism>
<keyword evidence="2" id="KW-1185">Reference proteome</keyword>
<evidence type="ECO:0000313" key="1">
    <source>
        <dbReference type="EMBL" id="MBE5056225.1"/>
    </source>
</evidence>